<keyword evidence="1" id="KW-0479">Metal-binding</keyword>
<feature type="compositionally biased region" description="Basic residues" evidence="3">
    <location>
        <begin position="901"/>
        <end position="911"/>
    </location>
</feature>
<feature type="region of interest" description="Disordered" evidence="3">
    <location>
        <begin position="976"/>
        <end position="995"/>
    </location>
</feature>
<evidence type="ECO:0000256" key="1">
    <source>
        <dbReference type="PROSITE-ProRule" id="PRU00042"/>
    </source>
</evidence>
<feature type="coiled-coil region" evidence="2">
    <location>
        <begin position="555"/>
        <end position="585"/>
    </location>
</feature>
<dbReference type="InterPro" id="IPR013087">
    <property type="entry name" value="Znf_C2H2_type"/>
</dbReference>
<feature type="compositionally biased region" description="Basic and acidic residues" evidence="3">
    <location>
        <begin position="772"/>
        <end position="803"/>
    </location>
</feature>
<feature type="region of interest" description="Disordered" evidence="3">
    <location>
        <begin position="924"/>
        <end position="943"/>
    </location>
</feature>
<evidence type="ECO:0000313" key="5">
    <source>
        <dbReference type="EMBL" id="PSS12849.1"/>
    </source>
</evidence>
<feature type="compositionally biased region" description="Low complexity" evidence="3">
    <location>
        <begin position="191"/>
        <end position="204"/>
    </location>
</feature>
<feature type="compositionally biased region" description="Polar residues" evidence="3">
    <location>
        <begin position="1146"/>
        <end position="1156"/>
    </location>
</feature>
<dbReference type="STRING" id="857342.A0A2T3AW18"/>
<name>A0A2T3AW18_AMORE</name>
<dbReference type="GeneID" id="36573958"/>
<accession>A0A2T3AW18</accession>
<feature type="region of interest" description="Disordered" evidence="3">
    <location>
        <begin position="125"/>
        <end position="212"/>
    </location>
</feature>
<feature type="region of interest" description="Disordered" evidence="3">
    <location>
        <begin position="1200"/>
        <end position="1225"/>
    </location>
</feature>
<keyword evidence="6" id="KW-1185">Reference proteome</keyword>
<evidence type="ECO:0000313" key="6">
    <source>
        <dbReference type="Proteomes" id="UP000241818"/>
    </source>
</evidence>
<feature type="compositionally biased region" description="Basic residues" evidence="3">
    <location>
        <begin position="147"/>
        <end position="159"/>
    </location>
</feature>
<dbReference type="EMBL" id="KZ679014">
    <property type="protein sequence ID" value="PSS12849.1"/>
    <property type="molecule type" value="Genomic_DNA"/>
</dbReference>
<feature type="compositionally biased region" description="Polar residues" evidence="3">
    <location>
        <begin position="401"/>
        <end position="423"/>
    </location>
</feature>
<gene>
    <name evidence="5" type="ORF">M430DRAFT_29435</name>
</gene>
<feature type="compositionally biased region" description="Polar residues" evidence="3">
    <location>
        <begin position="461"/>
        <end position="476"/>
    </location>
</feature>
<dbReference type="GO" id="GO:0008270">
    <property type="term" value="F:zinc ion binding"/>
    <property type="evidence" value="ECO:0007669"/>
    <property type="project" value="UniProtKB-KW"/>
</dbReference>
<feature type="compositionally biased region" description="Acidic residues" evidence="3">
    <location>
        <begin position="866"/>
        <end position="895"/>
    </location>
</feature>
<keyword evidence="1" id="KW-0862">Zinc</keyword>
<feature type="region of interest" description="Disordered" evidence="3">
    <location>
        <begin position="1076"/>
        <end position="1168"/>
    </location>
</feature>
<evidence type="ECO:0000256" key="2">
    <source>
        <dbReference type="SAM" id="Coils"/>
    </source>
</evidence>
<feature type="compositionally biased region" description="Low complexity" evidence="3">
    <location>
        <begin position="386"/>
        <end position="400"/>
    </location>
</feature>
<feature type="region of interest" description="Disordered" evidence="3">
    <location>
        <begin position="741"/>
        <end position="914"/>
    </location>
</feature>
<feature type="compositionally biased region" description="Polar residues" evidence="3">
    <location>
        <begin position="523"/>
        <end position="534"/>
    </location>
</feature>
<keyword evidence="2" id="KW-0175">Coiled coil</keyword>
<sequence>MSPSLDQMIEGVLSELRLLPDDDGISISVLFQRLDKQSSLAPDGQPLDGSAKNQLWEALVARELVHLGDAKSALALKKLSLEDILDLGLGERKIKLRVDAETEQEATRNTPTLETEIIQQSVGVAVPDGTSPAPANQPSEAPEPPPRRKRGRPPGKSLKKFAAQNPAPELPPRHAPRVIFDASQPTPPSRTTPSRLSPPSDSSPATRTSRLSTGAYIRKAIFTPHEEVQRQEDDAKIEAGIPGVYINPTVAQRTAELEGRKTKRQMVAVFKSVKLKLPQWLAARKGTWKDAFANKTGHDISTGMNEEETPSTVNLPGQRKRKPHHDVPSDLVSMPDQDALPRVAAGAQQSSRLNAPLQINGQSVPSTGVGSEMDQQPAYNSPYGVSSTSTATASNSHTLSYNAPAQSSTGHNPVRNPLTQNQEMPAIAPSYNSPYHVGDMPSTQNHEQSEHLHYPVPPPGSTSHDSFRDPSSTFDAQSIHEGGDQPEVPSTLGAKPYTGGRGKRKRESSVTGADAAAKRHQAISVSSGQRSSLPETEHSAMQPPIPTATSPESLAELVKKQEEEKEREIQRENELQDALSAAEEIDAPDSLARIAAAYQGSVGNLILSKDQSIVYFYGADQHPPQNPILNLEVSAIIDNPIMSMVGSKPMELRVKSKDANNVDITHRFNIGLTKPAHRAAEILRSKLVLAKINAQVTAGVPYEPHNQLDVPQIEVVKPFLCEKCGKRFKNKEGILYHRTRSKSTCNPSFDPSSVRPPKPTRVKKKAVVAESPQERDSPRRKRDGPVENGERGNGGHDLSKDVPDNDQSDTSSTDSLGSVLEWAEQASRPQSWNKSSRRRSSTLPARKGISNLSDGSGQTPAPSYPGEEESDEEEPRLIVDDEEESESDDLYEDRDETLIERRKRTMRKRSATVKAAGGDMLAYPAEYAPDKKQTLPSSSPKRVRIPLSEQEKERRAIKAALKMQCWATAPSLLPNPETGAWDQTPTRVRRSPRKPVRRAELPEPITFMQAEDGAWSLRPFGHGVKPIYARPARRADGNPHLPRYLERIESGFRPVLIPTKNRIFLPAVPTKSLLKDPAAHGAQAPVEADLTAESPKVTGKRKRSERSRDSESGSEYSEGSDQEQESNIPKATRRKRPYNRRPVDEVNSSKLNGNSRRQTRQSKRLDEIHLLNSFEPKKIVPGKGGQRNVGLESLPASFGLGSRQSRDLQSIQDEPSFVDTESNKRLRDKLPPSFSLHDILANVPSPPETQSSQDRIYMEIDAVSKWEQDAASQLLRSGTLLPDYRWVNHTITSLDGAVDLKHVKISWNADTAFDMETIPYAELDDSDDIVFTDVSSKPQYKMPRSSLTPASQNARDLRELQKEWTTRRLTALSTDLAGLGDDTEQVAKELGTQFTTPESIHRTRNRDSNMSTKEETRLIVAVCVLRTVTGGLDQNIDWVLVATLFGNYSMNFLTKRWASLLQKKRAMIEKLIGDFQDAFLVAYQKGEIPPINYDKLVEYDWGWLVDWAMKKVDMTVEIKAVDLPDTRDRLDRLYHLKEQEIEAGNRQEGYYSLHNPVYKRMELASSVANAIPAITPPKAKCADDIKIDKITLVKSWARAAALTPDEAWDHRVAKAKFRSLGDPLLEDKHGNDPNVAILVNEAVEILKNDKVLMQKNKGRATPDRSYEPTDVFFSSLRKHVTAQQFLDAVAFKRFLDQEFSSGKTCIRSDYMANEGTLMCVTNLQAHGRIRLKGVGVPMNKFGFMDGGYETRKIPKEKFRFDMDIYPTSNYVYDSDNEVLQRLGNIEPPRGSKLGELPIWYGIGDELIEELWKKVLVAFSGIIALRAGSSIESLKKTFHPTLEEWEIWRLLEWGVEVGLFERLHEVIGGWTTGEWWWLIVGRYCSGEL</sequence>
<organism evidence="5 6">
    <name type="scientific">Amorphotheca resinae ATCC 22711</name>
    <dbReference type="NCBI Taxonomy" id="857342"/>
    <lineage>
        <taxon>Eukaryota</taxon>
        <taxon>Fungi</taxon>
        <taxon>Dikarya</taxon>
        <taxon>Ascomycota</taxon>
        <taxon>Pezizomycotina</taxon>
        <taxon>Leotiomycetes</taxon>
        <taxon>Helotiales</taxon>
        <taxon>Amorphothecaceae</taxon>
        <taxon>Amorphotheca</taxon>
    </lineage>
</organism>
<feature type="compositionally biased region" description="Low complexity" evidence="3">
    <location>
        <begin position="131"/>
        <end position="140"/>
    </location>
</feature>
<proteinExistence type="predicted"/>
<feature type="compositionally biased region" description="Polar residues" evidence="3">
    <location>
        <begin position="347"/>
        <end position="385"/>
    </location>
</feature>
<evidence type="ECO:0000259" key="4">
    <source>
        <dbReference type="PROSITE" id="PS50157"/>
    </source>
</evidence>
<dbReference type="PROSITE" id="PS50157">
    <property type="entry name" value="ZINC_FINGER_C2H2_2"/>
    <property type="match status" value="1"/>
</dbReference>
<feature type="compositionally biased region" description="Polar residues" evidence="3">
    <location>
        <begin position="742"/>
        <end position="751"/>
    </location>
</feature>
<dbReference type="Proteomes" id="UP000241818">
    <property type="component" value="Unassembled WGS sequence"/>
</dbReference>
<dbReference type="InParanoid" id="A0A2T3AW18"/>
<dbReference type="InterPro" id="IPR046488">
    <property type="entry name" value="Sfc3/Tfc3_C"/>
</dbReference>
<dbReference type="Pfam" id="PF20222">
    <property type="entry name" value="DUF6581"/>
    <property type="match status" value="1"/>
</dbReference>
<dbReference type="RefSeq" id="XP_024718840.1">
    <property type="nucleotide sequence ID" value="XM_024865877.1"/>
</dbReference>
<evidence type="ECO:0000256" key="3">
    <source>
        <dbReference type="SAM" id="MobiDB-lite"/>
    </source>
</evidence>
<feature type="domain" description="C2H2-type" evidence="4">
    <location>
        <begin position="719"/>
        <end position="747"/>
    </location>
</feature>
<reference evidence="5 6" key="1">
    <citation type="journal article" date="2018" name="New Phytol.">
        <title>Comparative genomics and transcriptomics depict ericoid mycorrhizal fungi as versatile saprotrophs and plant mutualists.</title>
        <authorList>
            <person name="Martino E."/>
            <person name="Morin E."/>
            <person name="Grelet G.A."/>
            <person name="Kuo A."/>
            <person name="Kohler A."/>
            <person name="Daghino S."/>
            <person name="Barry K.W."/>
            <person name="Cichocki N."/>
            <person name="Clum A."/>
            <person name="Dockter R.B."/>
            <person name="Hainaut M."/>
            <person name="Kuo R.C."/>
            <person name="LaButti K."/>
            <person name="Lindahl B.D."/>
            <person name="Lindquist E.A."/>
            <person name="Lipzen A."/>
            <person name="Khouja H.R."/>
            <person name="Magnuson J."/>
            <person name="Murat C."/>
            <person name="Ohm R.A."/>
            <person name="Singer S.W."/>
            <person name="Spatafora J.W."/>
            <person name="Wang M."/>
            <person name="Veneault-Fourrey C."/>
            <person name="Henrissat B."/>
            <person name="Grigoriev I.V."/>
            <person name="Martin F.M."/>
            <person name="Perotto S."/>
        </authorList>
    </citation>
    <scope>NUCLEOTIDE SEQUENCE [LARGE SCALE GENOMIC DNA]</scope>
    <source>
        <strain evidence="5 6">ATCC 22711</strain>
    </source>
</reference>
<dbReference type="OrthoDB" id="5403573at2759"/>
<feature type="compositionally biased region" description="Polar residues" evidence="3">
    <location>
        <begin position="850"/>
        <end position="861"/>
    </location>
</feature>
<keyword evidence="1" id="KW-0863">Zinc-finger</keyword>
<feature type="region of interest" description="Disordered" evidence="3">
    <location>
        <begin position="297"/>
        <end position="551"/>
    </location>
</feature>
<protein>
    <recommendedName>
        <fullName evidence="4">C2H2-type domain-containing protein</fullName>
    </recommendedName>
</protein>